<dbReference type="CDD" id="cd06223">
    <property type="entry name" value="PRTases_typeI"/>
    <property type="match status" value="1"/>
</dbReference>
<evidence type="ECO:0000313" key="4">
    <source>
        <dbReference type="Proteomes" id="UP000216991"/>
    </source>
</evidence>
<keyword evidence="4" id="KW-1185">Reference proteome</keyword>
<evidence type="ECO:0000259" key="2">
    <source>
        <dbReference type="Pfam" id="PF18912"/>
    </source>
</evidence>
<comment type="caution">
    <text evidence="3">The sequence shown here is derived from an EMBL/GenBank/DDBJ whole genome shotgun (WGS) entry which is preliminary data.</text>
</comment>
<gene>
    <name evidence="3" type="ORF">CHU93_05360</name>
</gene>
<proteinExistence type="inferred from homology"/>
<reference evidence="3 4" key="1">
    <citation type="submission" date="2017-07" db="EMBL/GenBank/DDBJ databases">
        <title>Sandarakinorhabdus cyanobacteriorum sp. nov., a novel bacterium isolated from cyanobacterial aggregates in a eutrophic lake.</title>
        <authorList>
            <person name="Cai H."/>
        </authorList>
    </citation>
    <scope>NUCLEOTIDE SEQUENCE [LARGE SCALE GENOMIC DNA]</scope>
    <source>
        <strain evidence="3 4">TH057</strain>
    </source>
</reference>
<evidence type="ECO:0000256" key="1">
    <source>
        <dbReference type="ARBA" id="ARBA00008007"/>
    </source>
</evidence>
<sequence>MATLLLAPLAGLVDLVLPPRCPGCGEIVDGDDRFCANCFNQLAFIGPPQCACCGVPLPHEGDAAAQCGACLADPPAYARARAPLAYGGPARSVVLALKHGRRLHLARLMARAMLRSNGPLPDDAVIVPVPSHRWRLWQRSFNQAAEIARQISRQSGRPLVVDALDRIKPTPSTKGLTRQARLRNVSGAFRVARPHAITGRAVILIDDVMTTGATVSACAAKLAKAGARHVEVLTYTRTLREGQGNFAFS</sequence>
<dbReference type="Proteomes" id="UP000216991">
    <property type="component" value="Unassembled WGS sequence"/>
</dbReference>
<comment type="similarity">
    <text evidence="1">Belongs to the ComF/GntX family.</text>
</comment>
<dbReference type="Gene3D" id="3.40.50.2020">
    <property type="match status" value="1"/>
</dbReference>
<dbReference type="InterPro" id="IPR044005">
    <property type="entry name" value="DZR_2"/>
</dbReference>
<organism evidence="3 4">
    <name type="scientific">Sandarakinorhabdus cyanobacteriorum</name>
    <dbReference type="NCBI Taxonomy" id="1981098"/>
    <lineage>
        <taxon>Bacteria</taxon>
        <taxon>Pseudomonadati</taxon>
        <taxon>Pseudomonadota</taxon>
        <taxon>Alphaproteobacteria</taxon>
        <taxon>Sphingomonadales</taxon>
        <taxon>Sphingosinicellaceae</taxon>
        <taxon>Sandarakinorhabdus</taxon>
    </lineage>
</organism>
<dbReference type="RefSeq" id="WP_094473132.1">
    <property type="nucleotide sequence ID" value="NZ_NOXT01000094.1"/>
</dbReference>
<accession>A0A255YR66</accession>
<evidence type="ECO:0000313" key="3">
    <source>
        <dbReference type="EMBL" id="OYQ31115.1"/>
    </source>
</evidence>
<protein>
    <recommendedName>
        <fullName evidence="2">Double zinc ribbon domain-containing protein</fullName>
    </recommendedName>
</protein>
<dbReference type="EMBL" id="NOXT01000094">
    <property type="protein sequence ID" value="OYQ31115.1"/>
    <property type="molecule type" value="Genomic_DNA"/>
</dbReference>
<dbReference type="PANTHER" id="PTHR47505">
    <property type="entry name" value="DNA UTILIZATION PROTEIN YHGH"/>
    <property type="match status" value="1"/>
</dbReference>
<dbReference type="AlphaFoldDB" id="A0A255YR66"/>
<name>A0A255YR66_9SPHN</name>
<dbReference type="InterPro" id="IPR051910">
    <property type="entry name" value="ComF/GntX_DNA_util-trans"/>
</dbReference>
<dbReference type="PANTHER" id="PTHR47505:SF1">
    <property type="entry name" value="DNA UTILIZATION PROTEIN YHGH"/>
    <property type="match status" value="1"/>
</dbReference>
<dbReference type="SUPFAM" id="SSF53271">
    <property type="entry name" value="PRTase-like"/>
    <property type="match status" value="1"/>
</dbReference>
<dbReference type="InterPro" id="IPR029057">
    <property type="entry name" value="PRTase-like"/>
</dbReference>
<feature type="domain" description="Double zinc ribbon" evidence="2">
    <location>
        <begin position="12"/>
        <end position="71"/>
    </location>
</feature>
<dbReference type="InterPro" id="IPR000836">
    <property type="entry name" value="PRTase_dom"/>
</dbReference>
<dbReference type="Pfam" id="PF18912">
    <property type="entry name" value="DZR_2"/>
    <property type="match status" value="1"/>
</dbReference>
<dbReference type="OrthoDB" id="9779910at2"/>